<evidence type="ECO:0000313" key="1">
    <source>
        <dbReference type="EMBL" id="KRQ85782.1"/>
    </source>
</evidence>
<evidence type="ECO:0000313" key="2">
    <source>
        <dbReference type="Proteomes" id="UP000052015"/>
    </source>
</evidence>
<reference evidence="1 2" key="1">
    <citation type="submission" date="2015-09" db="EMBL/GenBank/DDBJ databases">
        <title>Draft genome sequence of a Caloramator mitchellensis, a moderate thermophile from the Great Artesian Basin of Australia.</title>
        <authorList>
            <person name="Patel B.K."/>
        </authorList>
    </citation>
    <scope>NUCLEOTIDE SEQUENCE [LARGE SCALE GENOMIC DNA]</scope>
    <source>
        <strain evidence="1 2">VF08</strain>
    </source>
</reference>
<keyword evidence="2" id="KW-1185">Reference proteome</keyword>
<gene>
    <name evidence="1" type="ORF">ABG79_02437</name>
</gene>
<dbReference type="AlphaFoldDB" id="A0A0R3JQR5"/>
<dbReference type="EMBL" id="LKHP01000033">
    <property type="protein sequence ID" value="KRQ85782.1"/>
    <property type="molecule type" value="Genomic_DNA"/>
</dbReference>
<sequence length="181" mass="22334">MHKIFKKNKLKGEWFNIGFERAVIELKKLDFKPTQENKEISKNIEKIEEFFIDSFFKDYEEIKPMLNLEKWIPTYEDLEKAKNEIRQYIRYCLEDCNEEEWAKEWQEKLDILSNNTNSQIKKSIIQEFYKNVLYSFEYTDIKSIRKHIGEKEMDFIEKVLGINYEVYNPIKEEYYKRNYNK</sequence>
<dbReference type="Proteomes" id="UP000052015">
    <property type="component" value="Unassembled WGS sequence"/>
</dbReference>
<comment type="caution">
    <text evidence="1">The sequence shown here is derived from an EMBL/GenBank/DDBJ whole genome shotgun (WGS) entry which is preliminary data.</text>
</comment>
<protein>
    <submittedName>
        <fullName evidence="1">Uncharacterized protein</fullName>
    </submittedName>
</protein>
<organism evidence="1 2">
    <name type="scientific">Caloramator mitchellensis</name>
    <dbReference type="NCBI Taxonomy" id="908809"/>
    <lineage>
        <taxon>Bacteria</taxon>
        <taxon>Bacillati</taxon>
        <taxon>Bacillota</taxon>
        <taxon>Clostridia</taxon>
        <taxon>Eubacteriales</taxon>
        <taxon>Clostridiaceae</taxon>
        <taxon>Caloramator</taxon>
    </lineage>
</organism>
<accession>A0A0R3JQR5</accession>
<name>A0A0R3JQR5_CALMK</name>
<proteinExistence type="predicted"/>